<name>A0A2S4VII8_9BASI</name>
<dbReference type="InterPro" id="IPR029058">
    <property type="entry name" value="AB_hydrolase_fold"/>
</dbReference>
<feature type="domain" description="AB hydrolase-1" evidence="1">
    <location>
        <begin position="344"/>
        <end position="577"/>
    </location>
</feature>
<dbReference type="Proteomes" id="UP000238274">
    <property type="component" value="Unassembled WGS sequence"/>
</dbReference>
<proteinExistence type="predicted"/>
<protein>
    <recommendedName>
        <fullName evidence="1">AB hydrolase-1 domain-containing protein</fullName>
    </recommendedName>
</protein>
<dbReference type="PANTHER" id="PTHR43433:SF5">
    <property type="entry name" value="AB HYDROLASE-1 DOMAIN-CONTAINING PROTEIN"/>
    <property type="match status" value="1"/>
</dbReference>
<dbReference type="PANTHER" id="PTHR43433">
    <property type="entry name" value="HYDROLASE, ALPHA/BETA FOLD FAMILY PROTEIN"/>
    <property type="match status" value="1"/>
</dbReference>
<reference evidence="2 3" key="1">
    <citation type="submission" date="2017-12" db="EMBL/GenBank/DDBJ databases">
        <title>Gene loss provides genomic basis for host adaptation in cereal stripe rust fungi.</title>
        <authorList>
            <person name="Xia C."/>
        </authorList>
    </citation>
    <scope>NUCLEOTIDE SEQUENCE [LARGE SCALE GENOMIC DNA]</scope>
    <source>
        <strain evidence="2 3">93TX-2</strain>
    </source>
</reference>
<dbReference type="InterPro" id="IPR000073">
    <property type="entry name" value="AB_hydrolase_1"/>
</dbReference>
<keyword evidence="3" id="KW-1185">Reference proteome</keyword>
<sequence>MVLTYPKEIQVGCFHEHKMRKRNGLASRDALNVIFRTTSKMATGDEGLDLYLDILFPKAYMETLAKEGTMLKIITGDNDGLIPSKRSLELHANLPGSELVCVYFTVNLDYKRSSLGVLFQTITKYATDKQDLESKLDILFPKFCLETVAKEGPIIKRRIPELPLFTSKKDAVTMHHCPHEKLQNIAEDLKPAKTLVITGDNHKFIVSKRSLELPENLPGSELLVIENGGHSPISSKRLRRERLWKAIRPSNNYTMGPPISSTKPIVSVCFTFNVFQSFNHLRCESPELSTLPTSLNSETCVKKGLCPILEEHSSRPRQIYYEIHGDLKASQRVVLSINFSCSAWVAQVEHLSQKEDHAVLVFDNRGTGNSDAGAIEPYKTSEMAKDTLALMKWVGWEQERSIHLFGVSLGGMIAQELCLLIPERFKSVVFISTRCGSQLDCPSLKSCTSVLKTASGIATGDQALDLFLEILFPNGYFDEATEDRKLHKRDLRDRLRNCHHLPREQSPIAFIGHFYAAMMHQCSYEKLEKIAKDLHPAKTLVITGDSDELVLPKRSPELHQHLPGSELIVVKNGGHALAYQITQDFNSIMDRVIEESNLGFPQS</sequence>
<evidence type="ECO:0000313" key="3">
    <source>
        <dbReference type="Proteomes" id="UP000238274"/>
    </source>
</evidence>
<dbReference type="SUPFAM" id="SSF53474">
    <property type="entry name" value="alpha/beta-Hydrolases"/>
    <property type="match status" value="2"/>
</dbReference>
<dbReference type="EMBL" id="PKSM01000129">
    <property type="protein sequence ID" value="POW09278.1"/>
    <property type="molecule type" value="Genomic_DNA"/>
</dbReference>
<evidence type="ECO:0000259" key="1">
    <source>
        <dbReference type="Pfam" id="PF00561"/>
    </source>
</evidence>
<dbReference type="VEuPathDB" id="FungiDB:PSTT_03974"/>
<dbReference type="InterPro" id="IPR050471">
    <property type="entry name" value="AB_hydrolase"/>
</dbReference>
<dbReference type="AlphaFoldDB" id="A0A2S4VII8"/>
<dbReference type="Gene3D" id="3.40.50.1820">
    <property type="entry name" value="alpha/beta hydrolase"/>
    <property type="match status" value="1"/>
</dbReference>
<evidence type="ECO:0000313" key="2">
    <source>
        <dbReference type="EMBL" id="POW09278.1"/>
    </source>
</evidence>
<comment type="caution">
    <text evidence="2">The sequence shown here is derived from an EMBL/GenBank/DDBJ whole genome shotgun (WGS) entry which is preliminary data.</text>
</comment>
<organism evidence="2 3">
    <name type="scientific">Puccinia striiformis</name>
    <dbReference type="NCBI Taxonomy" id="27350"/>
    <lineage>
        <taxon>Eukaryota</taxon>
        <taxon>Fungi</taxon>
        <taxon>Dikarya</taxon>
        <taxon>Basidiomycota</taxon>
        <taxon>Pucciniomycotina</taxon>
        <taxon>Pucciniomycetes</taxon>
        <taxon>Pucciniales</taxon>
        <taxon>Pucciniaceae</taxon>
        <taxon>Puccinia</taxon>
    </lineage>
</organism>
<reference evidence="3" key="2">
    <citation type="journal article" date="2018" name="BMC Genomics">
        <title>Genomic insights into host adaptation between the wheat stripe rust pathogen (Puccinia striiformis f. sp. tritici) and the barley stripe rust pathogen (Puccinia striiformis f. sp. hordei).</title>
        <authorList>
            <person name="Xia C."/>
            <person name="Wang M."/>
            <person name="Yin C."/>
            <person name="Cornejo O.E."/>
            <person name="Hulbert S.H."/>
            <person name="Chen X."/>
        </authorList>
    </citation>
    <scope>NUCLEOTIDE SEQUENCE [LARGE SCALE GENOMIC DNA]</scope>
    <source>
        <strain evidence="3">93TX-2</strain>
    </source>
</reference>
<dbReference type="Pfam" id="PF00561">
    <property type="entry name" value="Abhydrolase_1"/>
    <property type="match status" value="1"/>
</dbReference>
<reference evidence="3" key="3">
    <citation type="journal article" date="2018" name="Mol. Plant Microbe Interact.">
        <title>Genome sequence resources for the wheat stripe rust pathogen (Puccinia striiformis f. sp. tritici) and the barley stripe rust pathogen (Puccinia striiformis f. sp. hordei).</title>
        <authorList>
            <person name="Xia C."/>
            <person name="Wang M."/>
            <person name="Yin C."/>
            <person name="Cornejo O.E."/>
            <person name="Hulbert S.H."/>
            <person name="Chen X."/>
        </authorList>
    </citation>
    <scope>NUCLEOTIDE SEQUENCE [LARGE SCALE GENOMIC DNA]</scope>
    <source>
        <strain evidence="3">93TX-2</strain>
    </source>
</reference>
<dbReference type="OrthoDB" id="2502185at2759"/>
<accession>A0A2S4VII8</accession>
<dbReference type="VEuPathDB" id="FungiDB:PSHT_09180"/>
<gene>
    <name evidence="2" type="ORF">PSHT_09180</name>
</gene>